<evidence type="ECO:0000256" key="5">
    <source>
        <dbReference type="ARBA" id="ARBA00023242"/>
    </source>
</evidence>
<gene>
    <name evidence="8" type="ORF">FSARC_9618</name>
</gene>
<dbReference type="Proteomes" id="UP000622797">
    <property type="component" value="Unassembled WGS sequence"/>
</dbReference>
<dbReference type="OrthoDB" id="5599552at2759"/>
<accession>A0A8H4TQS1</accession>
<evidence type="ECO:0000313" key="9">
    <source>
        <dbReference type="Proteomes" id="UP000622797"/>
    </source>
</evidence>
<feature type="compositionally biased region" description="Basic and acidic residues" evidence="6">
    <location>
        <begin position="150"/>
        <end position="166"/>
    </location>
</feature>
<keyword evidence="4" id="KW-0804">Transcription</keyword>
<name>A0A8H4TQS1_9HYPO</name>
<evidence type="ECO:0000313" key="8">
    <source>
        <dbReference type="EMBL" id="KAF4962287.1"/>
    </source>
</evidence>
<organism evidence="8 9">
    <name type="scientific">Fusarium sarcochroum</name>
    <dbReference type="NCBI Taxonomy" id="1208366"/>
    <lineage>
        <taxon>Eukaryota</taxon>
        <taxon>Fungi</taxon>
        <taxon>Dikarya</taxon>
        <taxon>Ascomycota</taxon>
        <taxon>Pezizomycotina</taxon>
        <taxon>Sordariomycetes</taxon>
        <taxon>Hypocreomycetidae</taxon>
        <taxon>Hypocreales</taxon>
        <taxon>Nectriaceae</taxon>
        <taxon>Fusarium</taxon>
        <taxon>Fusarium lateritium species complex</taxon>
    </lineage>
</organism>
<evidence type="ECO:0000256" key="4">
    <source>
        <dbReference type="ARBA" id="ARBA00023163"/>
    </source>
</evidence>
<keyword evidence="5" id="KW-0539">Nucleus</keyword>
<reference evidence="8" key="2">
    <citation type="submission" date="2020-05" db="EMBL/GenBank/DDBJ databases">
        <authorList>
            <person name="Kim H.-S."/>
            <person name="Proctor R.H."/>
            <person name="Brown D.W."/>
        </authorList>
    </citation>
    <scope>NUCLEOTIDE SEQUENCE</scope>
    <source>
        <strain evidence="8">NRRL 20472</strain>
    </source>
</reference>
<dbReference type="GO" id="GO:0030435">
    <property type="term" value="P:sporulation resulting in formation of a cellular spore"/>
    <property type="evidence" value="ECO:0007669"/>
    <property type="project" value="UniProtKB-KW"/>
</dbReference>
<evidence type="ECO:0000256" key="3">
    <source>
        <dbReference type="ARBA" id="ARBA00023015"/>
    </source>
</evidence>
<dbReference type="EMBL" id="JABEXW010000554">
    <property type="protein sequence ID" value="KAF4962287.1"/>
    <property type="molecule type" value="Genomic_DNA"/>
</dbReference>
<keyword evidence="9" id="KW-1185">Reference proteome</keyword>
<dbReference type="InterPro" id="IPR038491">
    <property type="entry name" value="Velvet_dom_sf"/>
</dbReference>
<dbReference type="PANTHER" id="PTHR33572:SF17">
    <property type="entry name" value="SEXUAL DEVELOPMENT REGULATOR VELC"/>
    <property type="match status" value="1"/>
</dbReference>
<keyword evidence="2" id="KW-0749">Sporulation</keyword>
<evidence type="ECO:0000259" key="7">
    <source>
        <dbReference type="PROSITE" id="PS51821"/>
    </source>
</evidence>
<sequence>MTQDKKIEKLRNSHLAVLCSIFEESGAEEVSLMHGESGEPRRLIDSLVCTQFIGKDERGQEGCFFCFLDLSCRSPGSYRLKFTAFVIGSRRRGVTNRHPQISEVKSESSTAYNCKDFRGMSVSTAMVQCLRQQGLMVSVRKGSHRPTNVGDRDDSSDGEDSERWDRTEEETQGNVSRARHVKGRITQIRQSANLAGNPIRSVFRW</sequence>
<dbReference type="PANTHER" id="PTHR33572">
    <property type="entry name" value="SPORE DEVELOPMENT REGULATOR VOSA"/>
    <property type="match status" value="1"/>
</dbReference>
<dbReference type="AlphaFoldDB" id="A0A8H4TQS1"/>
<evidence type="ECO:0000256" key="2">
    <source>
        <dbReference type="ARBA" id="ARBA00022969"/>
    </source>
</evidence>
<dbReference type="InterPro" id="IPR037525">
    <property type="entry name" value="Velvet_dom"/>
</dbReference>
<dbReference type="InterPro" id="IPR021740">
    <property type="entry name" value="Velvet"/>
</dbReference>
<dbReference type="Gene3D" id="2.60.40.3960">
    <property type="entry name" value="Velvet domain"/>
    <property type="match status" value="1"/>
</dbReference>
<keyword evidence="3" id="KW-0805">Transcription regulation</keyword>
<dbReference type="PROSITE" id="PS51821">
    <property type="entry name" value="VELVET"/>
    <property type="match status" value="1"/>
</dbReference>
<comment type="caution">
    <text evidence="8">The sequence shown here is derived from an EMBL/GenBank/DDBJ whole genome shotgun (WGS) entry which is preliminary data.</text>
</comment>
<dbReference type="GO" id="GO:0005634">
    <property type="term" value="C:nucleus"/>
    <property type="evidence" value="ECO:0007669"/>
    <property type="project" value="UniProtKB-SubCell"/>
</dbReference>
<comment type="subcellular location">
    <subcellularLocation>
        <location evidence="1">Nucleus</location>
    </subcellularLocation>
</comment>
<feature type="region of interest" description="Disordered" evidence="6">
    <location>
        <begin position="140"/>
        <end position="182"/>
    </location>
</feature>
<protein>
    <recommendedName>
        <fullName evidence="7">Velvet domain-containing protein</fullName>
    </recommendedName>
</protein>
<proteinExistence type="predicted"/>
<reference evidence="8" key="1">
    <citation type="journal article" date="2020" name="BMC Genomics">
        <title>Correction to: Identification and distribution of gene clusters required for synthesis of sphingolipid metabolism inhibitors in diverse species of the filamentous fungus Fusarium.</title>
        <authorList>
            <person name="Kim H.S."/>
            <person name="Lohmar J.M."/>
            <person name="Busman M."/>
            <person name="Brown D.W."/>
            <person name="Naumann T.A."/>
            <person name="Divon H.H."/>
            <person name="Lysoe E."/>
            <person name="Uhlig S."/>
            <person name="Proctor R.H."/>
        </authorList>
    </citation>
    <scope>NUCLEOTIDE SEQUENCE</scope>
    <source>
        <strain evidence="8">NRRL 20472</strain>
    </source>
</reference>
<evidence type="ECO:0000256" key="1">
    <source>
        <dbReference type="ARBA" id="ARBA00004123"/>
    </source>
</evidence>
<evidence type="ECO:0000256" key="6">
    <source>
        <dbReference type="SAM" id="MobiDB-lite"/>
    </source>
</evidence>
<dbReference type="Pfam" id="PF11754">
    <property type="entry name" value="Velvet"/>
    <property type="match status" value="1"/>
</dbReference>
<feature type="domain" description="Velvet" evidence="7">
    <location>
        <begin position="1"/>
        <end position="140"/>
    </location>
</feature>